<sequence length="257" mass="27807">MATKVAAPTGTAFFTNRIGLWAHLTSRMLGNLHDVQAMGFDDILVKVDDGRSPYHVADAQRILKDAKTINLPVAAWCYVYPDNIADQVKSIAASIPAGVTELVVDAEAEWERFAAAHGEPACIAAVHQLMSRIAAATGHRVNLHLSSFWSPQLHPEFPFRAFMIHCATFQPQAYLEPGGTRSAASILSGALSEGASVVRARPGQALVPTINNTQMLATLKARQIKSFSVYVFDPEGDAAVVDHETEWKNALTAFRAA</sequence>
<dbReference type="EMBL" id="AP025739">
    <property type="protein sequence ID" value="BDI33373.1"/>
    <property type="molecule type" value="Genomic_DNA"/>
</dbReference>
<dbReference type="OrthoDB" id="1877836at2"/>
<accession>A0A402CND3</accession>
<keyword evidence="2" id="KW-1185">Reference proteome</keyword>
<reference evidence="1 2" key="1">
    <citation type="journal article" date="2019" name="Int. J. Syst. Evol. Microbiol.">
        <title>Capsulimonas corticalis gen. nov., sp. nov., an aerobic capsulated bacterium, of a novel bacterial order, Capsulimonadales ord. nov., of the class Armatimonadia of the phylum Armatimonadetes.</title>
        <authorList>
            <person name="Li J."/>
            <person name="Kudo C."/>
            <person name="Tonouchi A."/>
        </authorList>
    </citation>
    <scope>NUCLEOTIDE SEQUENCE [LARGE SCALE GENOMIC DNA]</scope>
    <source>
        <strain evidence="1 2">AX-7</strain>
    </source>
</reference>
<dbReference type="RefSeq" id="WP_119318972.1">
    <property type="nucleotide sequence ID" value="NZ_AP025739.1"/>
</dbReference>
<protein>
    <submittedName>
        <fullName evidence="1">Uncharacterized protein</fullName>
    </submittedName>
</protein>
<dbReference type="AlphaFoldDB" id="A0A402CND3"/>
<proteinExistence type="predicted"/>
<gene>
    <name evidence="1" type="ORF">CCAX7_54240</name>
</gene>
<dbReference type="Gene3D" id="3.20.20.80">
    <property type="entry name" value="Glycosidases"/>
    <property type="match status" value="1"/>
</dbReference>
<evidence type="ECO:0000313" key="2">
    <source>
        <dbReference type="Proteomes" id="UP000287394"/>
    </source>
</evidence>
<dbReference type="Proteomes" id="UP000287394">
    <property type="component" value="Chromosome"/>
</dbReference>
<dbReference type="KEGG" id="ccot:CCAX7_54240"/>
<name>A0A402CND3_9BACT</name>
<organism evidence="1 2">
    <name type="scientific">Capsulimonas corticalis</name>
    <dbReference type="NCBI Taxonomy" id="2219043"/>
    <lineage>
        <taxon>Bacteria</taxon>
        <taxon>Bacillati</taxon>
        <taxon>Armatimonadota</taxon>
        <taxon>Armatimonadia</taxon>
        <taxon>Capsulimonadales</taxon>
        <taxon>Capsulimonadaceae</taxon>
        <taxon>Capsulimonas</taxon>
    </lineage>
</organism>
<evidence type="ECO:0000313" key="1">
    <source>
        <dbReference type="EMBL" id="BDI33373.1"/>
    </source>
</evidence>